<sequence>RVNAYEGGRSVAFHYKFGERENVRGNPTEVGFTSPCTIKTVVQCFSEPDGKGSMSAANFDAGSKIKFNVGPFKSWVIYENKQFR</sequence>
<feature type="non-terminal residue" evidence="1">
    <location>
        <position position="1"/>
    </location>
</feature>
<name>A0AAN7C4K7_9PEZI</name>
<protein>
    <submittedName>
        <fullName evidence="1">Uncharacterized protein</fullName>
    </submittedName>
</protein>
<proteinExistence type="predicted"/>
<dbReference type="EMBL" id="MU860280">
    <property type="protein sequence ID" value="KAK4235288.1"/>
    <property type="molecule type" value="Genomic_DNA"/>
</dbReference>
<organism evidence="1 2">
    <name type="scientific">Achaetomium macrosporum</name>
    <dbReference type="NCBI Taxonomy" id="79813"/>
    <lineage>
        <taxon>Eukaryota</taxon>
        <taxon>Fungi</taxon>
        <taxon>Dikarya</taxon>
        <taxon>Ascomycota</taxon>
        <taxon>Pezizomycotina</taxon>
        <taxon>Sordariomycetes</taxon>
        <taxon>Sordariomycetidae</taxon>
        <taxon>Sordariales</taxon>
        <taxon>Chaetomiaceae</taxon>
        <taxon>Achaetomium</taxon>
    </lineage>
</organism>
<evidence type="ECO:0000313" key="1">
    <source>
        <dbReference type="EMBL" id="KAK4235288.1"/>
    </source>
</evidence>
<dbReference type="Proteomes" id="UP001303760">
    <property type="component" value="Unassembled WGS sequence"/>
</dbReference>
<reference evidence="1" key="1">
    <citation type="journal article" date="2023" name="Mol. Phylogenet. Evol.">
        <title>Genome-scale phylogeny and comparative genomics of the fungal order Sordariales.</title>
        <authorList>
            <person name="Hensen N."/>
            <person name="Bonometti L."/>
            <person name="Westerberg I."/>
            <person name="Brannstrom I.O."/>
            <person name="Guillou S."/>
            <person name="Cros-Aarteil S."/>
            <person name="Calhoun S."/>
            <person name="Haridas S."/>
            <person name="Kuo A."/>
            <person name="Mondo S."/>
            <person name="Pangilinan J."/>
            <person name="Riley R."/>
            <person name="LaButti K."/>
            <person name="Andreopoulos B."/>
            <person name="Lipzen A."/>
            <person name="Chen C."/>
            <person name="Yan M."/>
            <person name="Daum C."/>
            <person name="Ng V."/>
            <person name="Clum A."/>
            <person name="Steindorff A."/>
            <person name="Ohm R.A."/>
            <person name="Martin F."/>
            <person name="Silar P."/>
            <person name="Natvig D.O."/>
            <person name="Lalanne C."/>
            <person name="Gautier V."/>
            <person name="Ament-Velasquez S.L."/>
            <person name="Kruys A."/>
            <person name="Hutchinson M.I."/>
            <person name="Powell A.J."/>
            <person name="Barry K."/>
            <person name="Miller A.N."/>
            <person name="Grigoriev I.V."/>
            <person name="Debuchy R."/>
            <person name="Gladieux P."/>
            <person name="Hiltunen Thoren M."/>
            <person name="Johannesson H."/>
        </authorList>
    </citation>
    <scope>NUCLEOTIDE SEQUENCE</scope>
    <source>
        <strain evidence="1">CBS 532.94</strain>
    </source>
</reference>
<accession>A0AAN7C4K7</accession>
<reference evidence="1" key="2">
    <citation type="submission" date="2023-05" db="EMBL/GenBank/DDBJ databases">
        <authorList>
            <consortium name="Lawrence Berkeley National Laboratory"/>
            <person name="Steindorff A."/>
            <person name="Hensen N."/>
            <person name="Bonometti L."/>
            <person name="Westerberg I."/>
            <person name="Brannstrom I.O."/>
            <person name="Guillou S."/>
            <person name="Cros-Aarteil S."/>
            <person name="Calhoun S."/>
            <person name="Haridas S."/>
            <person name="Kuo A."/>
            <person name="Mondo S."/>
            <person name="Pangilinan J."/>
            <person name="Riley R."/>
            <person name="Labutti K."/>
            <person name="Andreopoulos B."/>
            <person name="Lipzen A."/>
            <person name="Chen C."/>
            <person name="Yanf M."/>
            <person name="Daum C."/>
            <person name="Ng V."/>
            <person name="Clum A."/>
            <person name="Ohm R."/>
            <person name="Martin F."/>
            <person name="Silar P."/>
            <person name="Natvig D."/>
            <person name="Lalanne C."/>
            <person name="Gautier V."/>
            <person name="Ament-Velasquez S.L."/>
            <person name="Kruys A."/>
            <person name="Hutchinson M.I."/>
            <person name="Powell A.J."/>
            <person name="Barry K."/>
            <person name="Miller A.N."/>
            <person name="Grigoriev I.V."/>
            <person name="Debuchy R."/>
            <person name="Gladieux P."/>
            <person name="Thoren M.H."/>
            <person name="Johannesson H."/>
        </authorList>
    </citation>
    <scope>NUCLEOTIDE SEQUENCE</scope>
    <source>
        <strain evidence="1">CBS 532.94</strain>
    </source>
</reference>
<comment type="caution">
    <text evidence="1">The sequence shown here is derived from an EMBL/GenBank/DDBJ whole genome shotgun (WGS) entry which is preliminary data.</text>
</comment>
<dbReference type="AlphaFoldDB" id="A0AAN7C4K7"/>
<keyword evidence="2" id="KW-1185">Reference proteome</keyword>
<gene>
    <name evidence="1" type="ORF">C8A03DRAFT_17944</name>
</gene>
<evidence type="ECO:0000313" key="2">
    <source>
        <dbReference type="Proteomes" id="UP001303760"/>
    </source>
</evidence>